<name>A0ABQ4DWP3_9ACTN</name>
<accession>A0ABQ4DWP3</accession>
<feature type="region of interest" description="Disordered" evidence="1">
    <location>
        <begin position="36"/>
        <end position="60"/>
    </location>
</feature>
<dbReference type="EMBL" id="BONW01000005">
    <property type="protein sequence ID" value="GIG86861.1"/>
    <property type="molecule type" value="Genomic_DNA"/>
</dbReference>
<keyword evidence="3" id="KW-1185">Reference proteome</keyword>
<gene>
    <name evidence="2" type="ORF">Pen02_17970</name>
</gene>
<evidence type="ECO:0000313" key="3">
    <source>
        <dbReference type="Proteomes" id="UP000646749"/>
    </source>
</evidence>
<dbReference type="PROSITE" id="PS51257">
    <property type="entry name" value="PROKAR_LIPOPROTEIN"/>
    <property type="match status" value="1"/>
</dbReference>
<evidence type="ECO:0000313" key="2">
    <source>
        <dbReference type="EMBL" id="GIG86861.1"/>
    </source>
</evidence>
<reference evidence="2 3" key="1">
    <citation type="submission" date="2021-01" db="EMBL/GenBank/DDBJ databases">
        <title>Whole genome shotgun sequence of Plantactinospora endophytica NBRC 110450.</title>
        <authorList>
            <person name="Komaki H."/>
            <person name="Tamura T."/>
        </authorList>
    </citation>
    <scope>NUCLEOTIDE SEQUENCE [LARGE SCALE GENOMIC DNA]</scope>
    <source>
        <strain evidence="2 3">NBRC 110450</strain>
    </source>
</reference>
<protein>
    <submittedName>
        <fullName evidence="2">Uncharacterized protein</fullName>
    </submittedName>
</protein>
<organism evidence="2 3">
    <name type="scientific">Plantactinospora endophytica</name>
    <dbReference type="NCBI Taxonomy" id="673535"/>
    <lineage>
        <taxon>Bacteria</taxon>
        <taxon>Bacillati</taxon>
        <taxon>Actinomycetota</taxon>
        <taxon>Actinomycetes</taxon>
        <taxon>Micromonosporales</taxon>
        <taxon>Micromonosporaceae</taxon>
        <taxon>Plantactinospora</taxon>
    </lineage>
</organism>
<comment type="caution">
    <text evidence="2">The sequence shown here is derived from an EMBL/GenBank/DDBJ whole genome shotgun (WGS) entry which is preliminary data.</text>
</comment>
<proteinExistence type="predicted"/>
<dbReference type="Proteomes" id="UP000646749">
    <property type="component" value="Unassembled WGS sequence"/>
</dbReference>
<evidence type="ECO:0000256" key="1">
    <source>
        <dbReference type="SAM" id="MobiDB-lite"/>
    </source>
</evidence>
<sequence>MIPEAARGNDRSPAATPALLGAGVAACPGQPARAALSGPVARRVPGSAGPTTEDGHRAVTSIPPAVREPLPMVRLPKHKFLLSGPQEIPIFSTTV</sequence>